<dbReference type="Proteomes" id="UP000016540">
    <property type="component" value="Unassembled WGS sequence"/>
</dbReference>
<name>R8AZY4_9GAMM</name>
<protein>
    <submittedName>
        <fullName evidence="4">Short chain dehydrogenase/reductase family oxidoreductase</fullName>
    </submittedName>
</protein>
<evidence type="ECO:0000256" key="2">
    <source>
        <dbReference type="ARBA" id="ARBA00023002"/>
    </source>
</evidence>
<dbReference type="PANTHER" id="PTHR43639:SF1">
    <property type="entry name" value="SHORT-CHAIN DEHYDROGENASE_REDUCTASE FAMILY PROTEIN"/>
    <property type="match status" value="1"/>
</dbReference>
<keyword evidence="2" id="KW-0560">Oxidoreductase</keyword>
<accession>R8AZY4</accession>
<dbReference type="SUPFAM" id="SSF51735">
    <property type="entry name" value="NAD(P)-binding Rossmann-fold domains"/>
    <property type="match status" value="1"/>
</dbReference>
<keyword evidence="5" id="KW-1185">Reference proteome</keyword>
<dbReference type="InterPro" id="IPR036291">
    <property type="entry name" value="NAD(P)-bd_dom_sf"/>
</dbReference>
<dbReference type="PATRIC" id="fig|1318628.3.peg.1934"/>
<evidence type="ECO:0000313" key="5">
    <source>
        <dbReference type="Proteomes" id="UP000016540"/>
    </source>
</evidence>
<reference evidence="4 5" key="1">
    <citation type="journal article" date="2013" name="Genome Announc.">
        <title>Draft Genome Sequence of the Moderately Halophilic Bacterium Marinobacter lipolyticus Strain SM19.</title>
        <authorList>
            <person name="Papke R.T."/>
            <person name="de la Haba R.R."/>
            <person name="Infante-Dominguez C."/>
            <person name="Perez D."/>
            <person name="Sanchez-Porro C."/>
            <person name="Lapierre P."/>
            <person name="Ventosa A."/>
        </authorList>
    </citation>
    <scope>NUCLEOTIDE SEQUENCE [LARGE SCALE GENOMIC DNA]</scope>
    <source>
        <strain evidence="4 5">SM19</strain>
    </source>
</reference>
<sequence>MSTAPVAVITGAGRRLGYEVSLALVERGYRVFALHRTHTDEIDFLIGQGVTALQVDLADPDAVQARIDDIVRDTTSVSLLVNNASTFETDAQDPRQRPAQAARLFQINSTAPMQLMHGLGPALETAARACGRPSLIVNITDIFTERPNPQYGAYCASKAALANLTLSYAALLAPDVRVNAIMPGPIGFLPRHTDSQKRQVLSETLLAREGGFHSVVMQLLALVDNDFITGAQIPVDGGRRLAQGMARHGQGSPD</sequence>
<dbReference type="PROSITE" id="PS00061">
    <property type="entry name" value="ADH_SHORT"/>
    <property type="match status" value="1"/>
</dbReference>
<dbReference type="eggNOG" id="COG1028">
    <property type="taxonomic scope" value="Bacteria"/>
</dbReference>
<dbReference type="EMBL" id="ASAD01000011">
    <property type="protein sequence ID" value="EON91888.1"/>
    <property type="molecule type" value="Genomic_DNA"/>
</dbReference>
<gene>
    <name evidence="4" type="ORF">MARLIPOL_09701</name>
</gene>
<dbReference type="GO" id="GO:0016491">
    <property type="term" value="F:oxidoreductase activity"/>
    <property type="evidence" value="ECO:0007669"/>
    <property type="project" value="UniProtKB-KW"/>
</dbReference>
<dbReference type="STRING" id="1318628.MARLIPOL_09701"/>
<dbReference type="Gene3D" id="3.40.50.720">
    <property type="entry name" value="NAD(P)-binding Rossmann-like Domain"/>
    <property type="match status" value="1"/>
</dbReference>
<dbReference type="InterPro" id="IPR020904">
    <property type="entry name" value="Sc_DH/Rdtase_CS"/>
</dbReference>
<dbReference type="PRINTS" id="PR00081">
    <property type="entry name" value="GDHRDH"/>
</dbReference>
<proteinExistence type="inferred from homology"/>
<comment type="caution">
    <text evidence="4">The sequence shown here is derived from an EMBL/GenBank/DDBJ whole genome shotgun (WGS) entry which is preliminary data.</text>
</comment>
<organism evidence="4 5">
    <name type="scientific">Marinobacter lipolyticus SM19</name>
    <dbReference type="NCBI Taxonomy" id="1318628"/>
    <lineage>
        <taxon>Bacteria</taxon>
        <taxon>Pseudomonadati</taxon>
        <taxon>Pseudomonadota</taxon>
        <taxon>Gammaproteobacteria</taxon>
        <taxon>Pseudomonadales</taxon>
        <taxon>Marinobacteraceae</taxon>
        <taxon>Marinobacter</taxon>
    </lineage>
</organism>
<dbReference type="HOGENOM" id="CLU_010194_1_3_6"/>
<dbReference type="PRINTS" id="PR00080">
    <property type="entry name" value="SDRFAMILY"/>
</dbReference>
<evidence type="ECO:0000256" key="1">
    <source>
        <dbReference type="ARBA" id="ARBA00006484"/>
    </source>
</evidence>
<dbReference type="Pfam" id="PF00106">
    <property type="entry name" value="adh_short"/>
    <property type="match status" value="1"/>
</dbReference>
<evidence type="ECO:0000256" key="3">
    <source>
        <dbReference type="RuleBase" id="RU000363"/>
    </source>
</evidence>
<dbReference type="RefSeq" id="WP_012137952.1">
    <property type="nucleotide sequence ID" value="NZ_KE007325.1"/>
</dbReference>
<dbReference type="AlphaFoldDB" id="R8AZY4"/>
<dbReference type="OrthoDB" id="9793499at2"/>
<evidence type="ECO:0000313" key="4">
    <source>
        <dbReference type="EMBL" id="EON91888.1"/>
    </source>
</evidence>
<dbReference type="PANTHER" id="PTHR43639">
    <property type="entry name" value="OXIDOREDUCTASE, SHORT-CHAIN DEHYDROGENASE/REDUCTASE FAMILY (AFU_ORTHOLOGUE AFUA_5G02870)"/>
    <property type="match status" value="1"/>
</dbReference>
<comment type="similarity">
    <text evidence="1 3">Belongs to the short-chain dehydrogenases/reductases (SDR) family.</text>
</comment>
<dbReference type="InterPro" id="IPR002347">
    <property type="entry name" value="SDR_fam"/>
</dbReference>